<gene>
    <name evidence="1" type="ordered locus">LFML04_1330</name>
</gene>
<dbReference type="HOGENOM" id="CLU_2683359_0_0_0"/>
<sequence>MDAVPSGIFLLLIEPSFHRDKQEYCEGLVASAGFAESSFRSGRMSFLAEFLEHVMIRNRKASSLSCKHPHFSLK</sequence>
<dbReference type="AlphaFoldDB" id="J9ZAI4"/>
<organism evidence="1 2">
    <name type="scientific">Leptospirillum ferriphilum (strain ML-04)</name>
    <dbReference type="NCBI Taxonomy" id="1048260"/>
    <lineage>
        <taxon>Bacteria</taxon>
        <taxon>Pseudomonadati</taxon>
        <taxon>Nitrospirota</taxon>
        <taxon>Nitrospiria</taxon>
        <taxon>Nitrospirales</taxon>
        <taxon>Nitrospiraceae</taxon>
        <taxon>Leptospirillum</taxon>
    </lineage>
</organism>
<dbReference type="KEGG" id="lfi:LFML04_1330"/>
<reference evidence="1 2" key="1">
    <citation type="journal article" date="2011" name="J. Microbiol.">
        <title>Complete genome of Leptospirillum ferriphilum ML-04 provides insight into its physiology and environmental adaptation.</title>
        <authorList>
            <person name="Mi S."/>
            <person name="Song J."/>
            <person name="Lin J."/>
            <person name="Che Y."/>
            <person name="Zheng H."/>
            <person name="Lin J."/>
        </authorList>
    </citation>
    <scope>NUCLEOTIDE SEQUENCE [LARGE SCALE GENOMIC DNA]</scope>
    <source>
        <strain evidence="1 2">ML-04</strain>
    </source>
</reference>
<dbReference type="EMBL" id="CP002919">
    <property type="protein sequence ID" value="AFS53555.1"/>
    <property type="molecule type" value="Genomic_DNA"/>
</dbReference>
<evidence type="ECO:0000313" key="1">
    <source>
        <dbReference type="EMBL" id="AFS53555.1"/>
    </source>
</evidence>
<proteinExistence type="predicted"/>
<accession>J9ZAI4</accession>
<evidence type="ECO:0000313" key="2">
    <source>
        <dbReference type="Proteomes" id="UP000006177"/>
    </source>
</evidence>
<name>J9ZAI4_LEPFM</name>
<protein>
    <submittedName>
        <fullName evidence="1">Uncharacterized protein</fullName>
    </submittedName>
</protein>
<dbReference type="PATRIC" id="fig|1048260.3.peg.1439"/>
<dbReference type="Proteomes" id="UP000006177">
    <property type="component" value="Chromosome"/>
</dbReference>